<dbReference type="InterPro" id="IPR006474">
    <property type="entry name" value="Helicase_Cas3_CRISPR-ass_core"/>
</dbReference>
<dbReference type="PROSITE" id="PS51643">
    <property type="entry name" value="HD_CAS3"/>
    <property type="match status" value="1"/>
</dbReference>
<dbReference type="eggNOG" id="COG1203">
    <property type="taxonomic scope" value="Bacteria"/>
</dbReference>
<evidence type="ECO:0000256" key="9">
    <source>
        <dbReference type="ARBA" id="ARBA00023118"/>
    </source>
</evidence>
<dbReference type="InterPro" id="IPR011545">
    <property type="entry name" value="DEAD/DEAH_box_helicase_dom"/>
</dbReference>
<dbReference type="InterPro" id="IPR014001">
    <property type="entry name" value="Helicase_ATP-bd"/>
</dbReference>
<dbReference type="SMART" id="SM00487">
    <property type="entry name" value="DEXDc"/>
    <property type="match status" value="1"/>
</dbReference>
<dbReference type="STRING" id="588581.Cpap_3672"/>
<evidence type="ECO:0000259" key="12">
    <source>
        <dbReference type="PROSITE" id="PS51643"/>
    </source>
</evidence>
<sequence length="803" mass="92569">MFIAHIREDGTEQSVREHLENVSLLCAEACKKISLENMGRLIGLLHDMGKETEEFKSYIIYSFLHPEDKSQRGTVDHSTAGAKFIYKTYYCSKNPYEKLTAQIICLVICSHHGGLIDCIDLELRDKFTLRMNTDDLQKNYDEAINNFFEDCCEMNEIHRLFLESVREIKNILSRIRLVYDKKHFVKFAMAILVKFLLSCLIDADRYDTYSFMESKDILDRENDIFKNCLWTGLSEHLNKKLDDLPKISKIYLLRNEISQSCKSFAKNKTGIYKLLVPTGGGKTLSSLRYALEHAREFKKDRIAYIIPFTTIIDQNSKEIKDFLDREDIILEHHSNLIMDNDSEDYKLLTERWDSPIILSTMVQFLNTLFIGGTQSVRRLHNLVNSIIIFDEIQAIPIKCINMFNYAINFLSKICNTTVILCTATQPLLSKTEMPVFIEENANIISNADEKFRYFKRTKVIPKIQAGGYSIQDLKELISGLMDQVNSTLIILNTKKAAKELFKAIDKENLLLPEDKKAIVFHLSTNMCPTHRIELLNKIREVLGKQKVICVSTQLIEAGVNISFECVVRSLAGLDSIAQAAGRCNRHAESSCGNVYVINMDANSENVSRLLEIKTGQDKTLRIFEEYNQNPEAFDCDLLSPKAIDKYFEYYFNDLKLLMNYTLPKPYADKTMFDLLSENKQVVQDYIDRNQEKPDLMLYNSFKTAGDYFSVIDQNTVGVIVPYQKGEELIININGKCSIKNLKKYLKEAQQYSVNLYDQEYRNLNDLGAFMQLNNGGLIALKKEFYDESTGITTDNQQHEFLNY</sequence>
<comment type="similarity">
    <text evidence="2">In the central section; belongs to the CRISPR-associated helicase Cas3 family.</text>
</comment>
<dbReference type="Proteomes" id="UP000003860">
    <property type="component" value="Unassembled WGS sequence"/>
</dbReference>
<dbReference type="GO" id="GO:0005524">
    <property type="term" value="F:ATP binding"/>
    <property type="evidence" value="ECO:0007669"/>
    <property type="project" value="UniProtKB-KW"/>
</dbReference>
<dbReference type="InterPro" id="IPR001650">
    <property type="entry name" value="Helicase_C-like"/>
</dbReference>
<keyword evidence="14" id="KW-1185">Reference proteome</keyword>
<dbReference type="PROSITE" id="PS51192">
    <property type="entry name" value="HELICASE_ATP_BIND_1"/>
    <property type="match status" value="1"/>
</dbReference>
<accession>F1T9Q8</accession>
<evidence type="ECO:0000256" key="4">
    <source>
        <dbReference type="ARBA" id="ARBA00022723"/>
    </source>
</evidence>
<comment type="similarity">
    <text evidence="1">In the N-terminal section; belongs to the CRISPR-associated nuclease Cas3-HD family.</text>
</comment>
<dbReference type="GO" id="GO:0004518">
    <property type="term" value="F:nuclease activity"/>
    <property type="evidence" value="ECO:0007669"/>
    <property type="project" value="UniProtKB-KW"/>
</dbReference>
<dbReference type="RefSeq" id="WP_004617476.1">
    <property type="nucleotide sequence ID" value="NZ_ACXX02000002.1"/>
</dbReference>
<dbReference type="AlphaFoldDB" id="F1T9Q8"/>
<dbReference type="GO" id="GO:0046872">
    <property type="term" value="F:metal ion binding"/>
    <property type="evidence" value="ECO:0007669"/>
    <property type="project" value="UniProtKB-KW"/>
</dbReference>
<dbReference type="GO" id="GO:0003676">
    <property type="term" value="F:nucleic acid binding"/>
    <property type="evidence" value="ECO:0007669"/>
    <property type="project" value="InterPro"/>
</dbReference>
<keyword evidence="6" id="KW-0378">Hydrolase</keyword>
<comment type="caution">
    <text evidence="13">The sequence shown here is derived from an EMBL/GenBank/DDBJ whole genome shotgun (WGS) entry which is preliminary data.</text>
</comment>
<evidence type="ECO:0000259" key="11">
    <source>
        <dbReference type="PROSITE" id="PS51194"/>
    </source>
</evidence>
<keyword evidence="5" id="KW-0547">Nucleotide-binding</keyword>
<evidence type="ECO:0000313" key="13">
    <source>
        <dbReference type="EMBL" id="EGD49240.1"/>
    </source>
</evidence>
<dbReference type="NCBIfam" id="TIGR01596">
    <property type="entry name" value="cas3_HD"/>
    <property type="match status" value="1"/>
</dbReference>
<protein>
    <submittedName>
        <fullName evidence="13">Metal dependent phosphohydrolase</fullName>
    </submittedName>
</protein>
<dbReference type="InterPro" id="IPR006483">
    <property type="entry name" value="CRISPR-assoc_Cas3_HD"/>
</dbReference>
<organism evidence="13 14">
    <name type="scientific">Ruminiclostridium papyrosolvens DSM 2782</name>
    <dbReference type="NCBI Taxonomy" id="588581"/>
    <lineage>
        <taxon>Bacteria</taxon>
        <taxon>Bacillati</taxon>
        <taxon>Bacillota</taxon>
        <taxon>Clostridia</taxon>
        <taxon>Eubacteriales</taxon>
        <taxon>Oscillospiraceae</taxon>
        <taxon>Ruminiclostridium</taxon>
    </lineage>
</organism>
<dbReference type="InterPro" id="IPR038257">
    <property type="entry name" value="CRISPR-assoc_Cas3_HD_sf"/>
</dbReference>
<keyword evidence="7" id="KW-0347">Helicase</keyword>
<dbReference type="GO" id="GO:0051607">
    <property type="term" value="P:defense response to virus"/>
    <property type="evidence" value="ECO:0007669"/>
    <property type="project" value="UniProtKB-KW"/>
</dbReference>
<evidence type="ECO:0000256" key="3">
    <source>
        <dbReference type="ARBA" id="ARBA00022722"/>
    </source>
</evidence>
<evidence type="ECO:0000256" key="2">
    <source>
        <dbReference type="ARBA" id="ARBA00009046"/>
    </source>
</evidence>
<dbReference type="OrthoDB" id="9810236at2"/>
<reference evidence="13" key="1">
    <citation type="submission" date="2009-07" db="EMBL/GenBank/DDBJ databases">
        <authorList>
            <consortium name="US DOE Joint Genome Institute (JGI-PGF)"/>
            <person name="Lucas S."/>
            <person name="Copeland A."/>
            <person name="Lapidus A."/>
            <person name="Glavina del Rio T."/>
            <person name="Tice H."/>
            <person name="Bruce D."/>
            <person name="Goodwin L."/>
            <person name="Pitluck S."/>
            <person name="Larimer F."/>
            <person name="Land M.L."/>
            <person name="Mouttaki H."/>
            <person name="He Z."/>
            <person name="Zhou J."/>
            <person name="Hemme C.L."/>
        </authorList>
    </citation>
    <scope>NUCLEOTIDE SEQUENCE</scope>
    <source>
        <strain evidence="13">DSM 2782</strain>
    </source>
</reference>
<dbReference type="Pfam" id="PF00270">
    <property type="entry name" value="DEAD"/>
    <property type="match status" value="1"/>
</dbReference>
<dbReference type="NCBIfam" id="TIGR01587">
    <property type="entry name" value="cas3_core"/>
    <property type="match status" value="1"/>
</dbReference>
<reference evidence="13" key="2">
    <citation type="submission" date="2011-01" db="EMBL/GenBank/DDBJ databases">
        <title>The Non-contiguous Finished genome of Clostridium papyrosolvens.</title>
        <authorList>
            <person name="Lucas S."/>
            <person name="Copeland A."/>
            <person name="Lapidus A."/>
            <person name="Cheng J.-F."/>
            <person name="Goodwin L."/>
            <person name="Pitluck S."/>
            <person name="Misra M."/>
            <person name="Chertkov O."/>
            <person name="Detter J.C."/>
            <person name="Han C."/>
            <person name="Tapia R."/>
            <person name="Land M."/>
            <person name="Hauser L."/>
            <person name="Kyrpides N."/>
            <person name="Ivanova N."/>
            <person name="Pagani I."/>
            <person name="Mouttaki H."/>
            <person name="He Z."/>
            <person name="Zhou J."/>
            <person name="Hemme C.L."/>
            <person name="Woyke T."/>
        </authorList>
    </citation>
    <scope>NUCLEOTIDE SEQUENCE [LARGE SCALE GENOMIC DNA]</scope>
    <source>
        <strain evidence="13">DSM 2782</strain>
    </source>
</reference>
<dbReference type="Gene3D" id="3.40.50.300">
    <property type="entry name" value="P-loop containing nucleotide triphosphate hydrolases"/>
    <property type="match status" value="2"/>
</dbReference>
<dbReference type="CDD" id="cd09641">
    <property type="entry name" value="Cas3''_I"/>
    <property type="match status" value="1"/>
</dbReference>
<dbReference type="Gene3D" id="1.10.3210.30">
    <property type="match status" value="1"/>
</dbReference>
<evidence type="ECO:0000256" key="1">
    <source>
        <dbReference type="ARBA" id="ARBA00006847"/>
    </source>
</evidence>
<evidence type="ECO:0000256" key="6">
    <source>
        <dbReference type="ARBA" id="ARBA00022801"/>
    </source>
</evidence>
<dbReference type="SUPFAM" id="SSF52540">
    <property type="entry name" value="P-loop containing nucleoside triphosphate hydrolases"/>
    <property type="match status" value="1"/>
</dbReference>
<dbReference type="CDD" id="cd17930">
    <property type="entry name" value="DEXHc_cas3"/>
    <property type="match status" value="1"/>
</dbReference>
<gene>
    <name evidence="13" type="ORF">Cpap_3672</name>
</gene>
<evidence type="ECO:0000256" key="7">
    <source>
        <dbReference type="ARBA" id="ARBA00022806"/>
    </source>
</evidence>
<evidence type="ECO:0000256" key="5">
    <source>
        <dbReference type="ARBA" id="ARBA00022741"/>
    </source>
</evidence>
<keyword evidence="9" id="KW-0051">Antiviral defense</keyword>
<dbReference type="GO" id="GO:0016787">
    <property type="term" value="F:hydrolase activity"/>
    <property type="evidence" value="ECO:0007669"/>
    <property type="project" value="UniProtKB-KW"/>
</dbReference>
<dbReference type="GO" id="GO:0004386">
    <property type="term" value="F:helicase activity"/>
    <property type="evidence" value="ECO:0007669"/>
    <property type="project" value="UniProtKB-KW"/>
</dbReference>
<feature type="domain" description="Helicase C-terminal" evidence="11">
    <location>
        <begin position="472"/>
        <end position="634"/>
    </location>
</feature>
<keyword evidence="3" id="KW-0540">Nuclease</keyword>
<evidence type="ECO:0000313" key="14">
    <source>
        <dbReference type="Proteomes" id="UP000003860"/>
    </source>
</evidence>
<dbReference type="InterPro" id="IPR027417">
    <property type="entry name" value="P-loop_NTPase"/>
</dbReference>
<dbReference type="InterPro" id="IPR054712">
    <property type="entry name" value="Cas3-like_dom"/>
</dbReference>
<name>F1T9Q8_9FIRM</name>
<evidence type="ECO:0000259" key="10">
    <source>
        <dbReference type="PROSITE" id="PS51192"/>
    </source>
</evidence>
<evidence type="ECO:0000256" key="8">
    <source>
        <dbReference type="ARBA" id="ARBA00022840"/>
    </source>
</evidence>
<dbReference type="SUPFAM" id="SSF109604">
    <property type="entry name" value="HD-domain/PDEase-like"/>
    <property type="match status" value="1"/>
</dbReference>
<feature type="domain" description="Helicase ATP-binding" evidence="10">
    <location>
        <begin position="263"/>
        <end position="443"/>
    </location>
</feature>
<keyword evidence="8" id="KW-0067">ATP-binding</keyword>
<dbReference type="Pfam" id="PF22590">
    <property type="entry name" value="Cas3-like_C_2"/>
    <property type="match status" value="1"/>
</dbReference>
<dbReference type="PROSITE" id="PS51194">
    <property type="entry name" value="HELICASE_CTER"/>
    <property type="match status" value="1"/>
</dbReference>
<dbReference type="Pfam" id="PF01966">
    <property type="entry name" value="HD"/>
    <property type="match status" value="1"/>
</dbReference>
<keyword evidence="4" id="KW-0479">Metal-binding</keyword>
<dbReference type="InterPro" id="IPR006674">
    <property type="entry name" value="HD_domain"/>
</dbReference>
<feature type="domain" description="HD Cas3-type" evidence="12">
    <location>
        <begin position="8"/>
        <end position="206"/>
    </location>
</feature>
<proteinExistence type="inferred from homology"/>
<dbReference type="EMBL" id="ACXX02000002">
    <property type="protein sequence ID" value="EGD49240.1"/>
    <property type="molecule type" value="Genomic_DNA"/>
</dbReference>